<evidence type="ECO:0000313" key="1">
    <source>
        <dbReference type="EMBL" id="MBG6138337.1"/>
    </source>
</evidence>
<proteinExistence type="predicted"/>
<keyword evidence="1" id="KW-0489">Methyltransferase</keyword>
<dbReference type="Proteomes" id="UP000622552">
    <property type="component" value="Unassembled WGS sequence"/>
</dbReference>
<dbReference type="Gene3D" id="3.40.50.150">
    <property type="entry name" value="Vaccinia Virus protein VP39"/>
    <property type="match status" value="1"/>
</dbReference>
<dbReference type="SUPFAM" id="SSF53335">
    <property type="entry name" value="S-adenosyl-L-methionine-dependent methyltransferases"/>
    <property type="match status" value="1"/>
</dbReference>
<keyword evidence="2" id="KW-1185">Reference proteome</keyword>
<comment type="caution">
    <text evidence="1">The sequence shown here is derived from an EMBL/GenBank/DDBJ whole genome shotgun (WGS) entry which is preliminary data.</text>
</comment>
<name>A0A8J7GK72_9ACTN</name>
<organism evidence="1 2">
    <name type="scientific">Longispora fulva</name>
    <dbReference type="NCBI Taxonomy" id="619741"/>
    <lineage>
        <taxon>Bacteria</taxon>
        <taxon>Bacillati</taxon>
        <taxon>Actinomycetota</taxon>
        <taxon>Actinomycetes</taxon>
        <taxon>Micromonosporales</taxon>
        <taxon>Micromonosporaceae</taxon>
        <taxon>Longispora</taxon>
    </lineage>
</organism>
<sequence length="260" mass="28301">MQTQHAPVEDGHLPRDLSTAVRDLMVAFYSTARAGADLLSDGGGPFGFDIQVAMQMAHLIDSYPVDRIVETGCCRGDTTEFIARAWPDIEVVTCDIDTEHAEFTRLRCRDLPNVTVHTGDSADLIGLLLDGANCPLVYLDAHWRPAWPLGQELAAVRRGVVAIDDFDIGHPRFGFDTYAGLTCGRDAIGQFLPDIAKAFVGDPFADYPAPCLQVGRRTGTCYIPFGVEDAPLRSSGYFRALDLSTGQPICWPDQIGGALR</sequence>
<evidence type="ECO:0000313" key="2">
    <source>
        <dbReference type="Proteomes" id="UP000622552"/>
    </source>
</evidence>
<dbReference type="GO" id="GO:0008168">
    <property type="term" value="F:methyltransferase activity"/>
    <property type="evidence" value="ECO:0007669"/>
    <property type="project" value="UniProtKB-KW"/>
</dbReference>
<dbReference type="InterPro" id="IPR029063">
    <property type="entry name" value="SAM-dependent_MTases_sf"/>
</dbReference>
<dbReference type="AlphaFoldDB" id="A0A8J7GK72"/>
<keyword evidence="1" id="KW-0808">Transferase</keyword>
<reference evidence="1" key="1">
    <citation type="submission" date="2020-11" db="EMBL/GenBank/DDBJ databases">
        <title>Sequencing the genomes of 1000 actinobacteria strains.</title>
        <authorList>
            <person name="Klenk H.-P."/>
        </authorList>
    </citation>
    <scope>NUCLEOTIDE SEQUENCE</scope>
    <source>
        <strain evidence="1">DSM 45356</strain>
    </source>
</reference>
<gene>
    <name evidence="1" type="ORF">IW245_004531</name>
</gene>
<accession>A0A8J7GK72</accession>
<dbReference type="RefSeq" id="WP_197005111.1">
    <property type="nucleotide sequence ID" value="NZ_BONS01000017.1"/>
</dbReference>
<dbReference type="EMBL" id="JADOUF010000001">
    <property type="protein sequence ID" value="MBG6138337.1"/>
    <property type="molecule type" value="Genomic_DNA"/>
</dbReference>
<protein>
    <submittedName>
        <fullName evidence="1">SAM-dependent methyltransferase</fullName>
    </submittedName>
</protein>
<dbReference type="GO" id="GO:0032259">
    <property type="term" value="P:methylation"/>
    <property type="evidence" value="ECO:0007669"/>
    <property type="project" value="UniProtKB-KW"/>
</dbReference>